<evidence type="ECO:0000256" key="4">
    <source>
        <dbReference type="PROSITE-ProRule" id="PRU00282"/>
    </source>
</evidence>
<feature type="repeat" description="Solcar" evidence="4">
    <location>
        <begin position="227"/>
        <end position="311"/>
    </location>
</feature>
<evidence type="ECO:0000256" key="1">
    <source>
        <dbReference type="ARBA" id="ARBA00004141"/>
    </source>
</evidence>
<comment type="subcellular location">
    <subcellularLocation>
        <location evidence="1">Membrane</location>
        <topology evidence="1">Multi-pass membrane protein</topology>
    </subcellularLocation>
</comment>
<dbReference type="Proteomes" id="UP000011087">
    <property type="component" value="Unassembled WGS sequence"/>
</dbReference>
<gene>
    <name evidence="6" type="ORF">GUITHDRAFT_74274</name>
</gene>
<evidence type="ECO:0000256" key="5">
    <source>
        <dbReference type="RuleBase" id="RU000488"/>
    </source>
</evidence>
<protein>
    <recommendedName>
        <fullName evidence="9">Mitochondrial carrier protein</fullName>
    </recommendedName>
</protein>
<evidence type="ECO:0000313" key="7">
    <source>
        <dbReference type="EnsemblProtists" id="EKX42065"/>
    </source>
</evidence>
<dbReference type="OrthoDB" id="250329at2759"/>
<dbReference type="KEGG" id="gtt:GUITHDRAFT_74274"/>
<dbReference type="EMBL" id="JH993019">
    <property type="protein sequence ID" value="EKX42065.1"/>
    <property type="molecule type" value="Genomic_DNA"/>
</dbReference>
<organism evidence="6">
    <name type="scientific">Guillardia theta (strain CCMP2712)</name>
    <name type="common">Cryptophyte</name>
    <dbReference type="NCBI Taxonomy" id="905079"/>
    <lineage>
        <taxon>Eukaryota</taxon>
        <taxon>Cryptophyceae</taxon>
        <taxon>Pyrenomonadales</taxon>
        <taxon>Geminigeraceae</taxon>
        <taxon>Guillardia</taxon>
    </lineage>
</organism>
<name>L1J1U7_GUITC</name>
<reference evidence="6 8" key="1">
    <citation type="journal article" date="2012" name="Nature">
        <title>Algal genomes reveal evolutionary mosaicism and the fate of nucleomorphs.</title>
        <authorList>
            <consortium name="DOE Joint Genome Institute"/>
            <person name="Curtis B.A."/>
            <person name="Tanifuji G."/>
            <person name="Burki F."/>
            <person name="Gruber A."/>
            <person name="Irimia M."/>
            <person name="Maruyama S."/>
            <person name="Arias M.C."/>
            <person name="Ball S.G."/>
            <person name="Gile G.H."/>
            <person name="Hirakawa Y."/>
            <person name="Hopkins J.F."/>
            <person name="Kuo A."/>
            <person name="Rensing S.A."/>
            <person name="Schmutz J."/>
            <person name="Symeonidi A."/>
            <person name="Elias M."/>
            <person name="Eveleigh R.J."/>
            <person name="Herman E.K."/>
            <person name="Klute M.J."/>
            <person name="Nakayama T."/>
            <person name="Obornik M."/>
            <person name="Reyes-Prieto A."/>
            <person name="Armbrust E.V."/>
            <person name="Aves S.J."/>
            <person name="Beiko R.G."/>
            <person name="Coutinho P."/>
            <person name="Dacks J.B."/>
            <person name="Durnford D.G."/>
            <person name="Fast N.M."/>
            <person name="Green B.R."/>
            <person name="Grisdale C.J."/>
            <person name="Hempel F."/>
            <person name="Henrissat B."/>
            <person name="Hoppner M.P."/>
            <person name="Ishida K."/>
            <person name="Kim E."/>
            <person name="Koreny L."/>
            <person name="Kroth P.G."/>
            <person name="Liu Y."/>
            <person name="Malik S.B."/>
            <person name="Maier U.G."/>
            <person name="McRose D."/>
            <person name="Mock T."/>
            <person name="Neilson J.A."/>
            <person name="Onodera N.T."/>
            <person name="Poole A.M."/>
            <person name="Pritham E.J."/>
            <person name="Richards T.A."/>
            <person name="Rocap G."/>
            <person name="Roy S.W."/>
            <person name="Sarai C."/>
            <person name="Schaack S."/>
            <person name="Shirato S."/>
            <person name="Slamovits C.H."/>
            <person name="Spencer D.F."/>
            <person name="Suzuki S."/>
            <person name="Worden A.Z."/>
            <person name="Zauner S."/>
            <person name="Barry K."/>
            <person name="Bell C."/>
            <person name="Bharti A.K."/>
            <person name="Crow J.A."/>
            <person name="Grimwood J."/>
            <person name="Kramer R."/>
            <person name="Lindquist E."/>
            <person name="Lucas S."/>
            <person name="Salamov A."/>
            <person name="McFadden G.I."/>
            <person name="Lane C.E."/>
            <person name="Keeling P.J."/>
            <person name="Gray M.W."/>
            <person name="Grigoriev I.V."/>
            <person name="Archibald J.M."/>
        </authorList>
    </citation>
    <scope>NUCLEOTIDE SEQUENCE</scope>
    <source>
        <strain evidence="6 8">CCMP2712</strain>
    </source>
</reference>
<dbReference type="Pfam" id="PF00153">
    <property type="entry name" value="Mito_carr"/>
    <property type="match status" value="3"/>
</dbReference>
<dbReference type="PROSITE" id="PS50920">
    <property type="entry name" value="SOLCAR"/>
    <property type="match status" value="3"/>
</dbReference>
<feature type="repeat" description="Solcar" evidence="4">
    <location>
        <begin position="128"/>
        <end position="218"/>
    </location>
</feature>
<dbReference type="PANTHER" id="PTHR46080">
    <property type="entry name" value="MITOCHONDRIAL SUBSTRATE CARRIER FAMILY PROTEIN J"/>
    <property type="match status" value="1"/>
</dbReference>
<evidence type="ECO:0008006" key="9">
    <source>
        <dbReference type="Google" id="ProtNLM"/>
    </source>
</evidence>
<proteinExistence type="inferred from homology"/>
<evidence type="ECO:0000256" key="2">
    <source>
        <dbReference type="ARBA" id="ARBA00022692"/>
    </source>
</evidence>
<keyword evidence="3 4" id="KW-0472">Membrane</keyword>
<evidence type="ECO:0000256" key="3">
    <source>
        <dbReference type="ARBA" id="ARBA00023136"/>
    </source>
</evidence>
<evidence type="ECO:0000313" key="8">
    <source>
        <dbReference type="Proteomes" id="UP000011087"/>
    </source>
</evidence>
<dbReference type="PANTHER" id="PTHR46080:SF18">
    <property type="entry name" value="MITOCHONDRIAL SUBSTRATE CARRIER FAMILY PROTEIN J"/>
    <property type="match status" value="1"/>
</dbReference>
<dbReference type="EnsemblProtists" id="EKX42065">
    <property type="protein sequence ID" value="EKX42065"/>
    <property type="gene ID" value="GUITHDRAFT_74274"/>
</dbReference>
<accession>L1J1U7</accession>
<dbReference type="InterPro" id="IPR023395">
    <property type="entry name" value="MCP_dom_sf"/>
</dbReference>
<dbReference type="InterPro" id="IPR018108">
    <property type="entry name" value="MCP_transmembrane"/>
</dbReference>
<dbReference type="HOGENOM" id="CLU_015166_3_3_1"/>
<reference evidence="8" key="2">
    <citation type="submission" date="2012-11" db="EMBL/GenBank/DDBJ databases">
        <authorList>
            <person name="Kuo A."/>
            <person name="Curtis B.A."/>
            <person name="Tanifuji G."/>
            <person name="Burki F."/>
            <person name="Gruber A."/>
            <person name="Irimia M."/>
            <person name="Maruyama S."/>
            <person name="Arias M.C."/>
            <person name="Ball S.G."/>
            <person name="Gile G.H."/>
            <person name="Hirakawa Y."/>
            <person name="Hopkins J.F."/>
            <person name="Rensing S.A."/>
            <person name="Schmutz J."/>
            <person name="Symeonidi A."/>
            <person name="Elias M."/>
            <person name="Eveleigh R.J."/>
            <person name="Herman E.K."/>
            <person name="Klute M.J."/>
            <person name="Nakayama T."/>
            <person name="Obornik M."/>
            <person name="Reyes-Prieto A."/>
            <person name="Armbrust E.V."/>
            <person name="Aves S.J."/>
            <person name="Beiko R.G."/>
            <person name="Coutinho P."/>
            <person name="Dacks J.B."/>
            <person name="Durnford D.G."/>
            <person name="Fast N.M."/>
            <person name="Green B.R."/>
            <person name="Grisdale C."/>
            <person name="Hempe F."/>
            <person name="Henrissat B."/>
            <person name="Hoppner M.P."/>
            <person name="Ishida K.-I."/>
            <person name="Kim E."/>
            <person name="Koreny L."/>
            <person name="Kroth P.G."/>
            <person name="Liu Y."/>
            <person name="Malik S.-B."/>
            <person name="Maier U.G."/>
            <person name="McRose D."/>
            <person name="Mock T."/>
            <person name="Neilson J.A."/>
            <person name="Onodera N.T."/>
            <person name="Poole A.M."/>
            <person name="Pritham E.J."/>
            <person name="Richards T.A."/>
            <person name="Rocap G."/>
            <person name="Roy S.W."/>
            <person name="Sarai C."/>
            <person name="Schaack S."/>
            <person name="Shirato S."/>
            <person name="Slamovits C.H."/>
            <person name="Spencer D.F."/>
            <person name="Suzuki S."/>
            <person name="Worden A.Z."/>
            <person name="Zauner S."/>
            <person name="Barry K."/>
            <person name="Bell C."/>
            <person name="Bharti A.K."/>
            <person name="Crow J.A."/>
            <person name="Grimwood J."/>
            <person name="Kramer R."/>
            <person name="Lindquist E."/>
            <person name="Lucas S."/>
            <person name="Salamov A."/>
            <person name="McFadden G.I."/>
            <person name="Lane C.E."/>
            <person name="Keeling P.J."/>
            <person name="Gray M.W."/>
            <person name="Grigoriev I.V."/>
            <person name="Archibald J.M."/>
        </authorList>
    </citation>
    <scope>NUCLEOTIDE SEQUENCE</scope>
    <source>
        <strain evidence="8">CCMP2712</strain>
    </source>
</reference>
<dbReference type="SUPFAM" id="SSF103506">
    <property type="entry name" value="Mitochondrial carrier"/>
    <property type="match status" value="1"/>
</dbReference>
<reference evidence="7" key="3">
    <citation type="submission" date="2016-03" db="UniProtKB">
        <authorList>
            <consortium name="EnsemblProtists"/>
        </authorList>
    </citation>
    <scope>IDENTIFICATION</scope>
</reference>
<dbReference type="OMA" id="HERSESC"/>
<dbReference type="GO" id="GO:0016020">
    <property type="term" value="C:membrane"/>
    <property type="evidence" value="ECO:0007669"/>
    <property type="project" value="UniProtKB-SubCell"/>
</dbReference>
<dbReference type="RefSeq" id="XP_005829045.1">
    <property type="nucleotide sequence ID" value="XM_005828988.1"/>
</dbReference>
<dbReference type="eggNOG" id="KOG0765">
    <property type="taxonomic scope" value="Eukaryota"/>
</dbReference>
<dbReference type="AlphaFoldDB" id="L1J1U7"/>
<evidence type="ECO:0000313" key="6">
    <source>
        <dbReference type="EMBL" id="EKX42065.1"/>
    </source>
</evidence>
<comment type="similarity">
    <text evidence="5">Belongs to the mitochondrial carrier (TC 2.A.29) family.</text>
</comment>
<dbReference type="Gene3D" id="1.50.40.10">
    <property type="entry name" value="Mitochondrial carrier domain"/>
    <property type="match status" value="1"/>
</dbReference>
<sequence>MLERTLSTPLTFATDIAQPQKHSTYWESQSFPHFLGYGTVLYGFEQMCTYPSQILKTKLQVDLQPNRPFLRELLHLCQDVYRAERIRGFYKGVVFSTVSTIPAQLFFLSTYGWSKDALERRVGPELRDSPLVPLCAGALAETVTCAMWVPIDVIVQKIQIEPLARTKGPSSLSSLEVARKIWLEDGITGFWRGTDVHLLLFVPQGAIWWASYEHTKKMLNTRMQTVDDKALNVMAGMSAGVISSTLTNPLDIVKVRIQTKVEQSTSIVKTLVDMVRREGLRSLGKGLAPKIFMSVPVSALSSFLYETLLSLSRKENPFHIATINP</sequence>
<feature type="repeat" description="Solcar" evidence="4">
    <location>
        <begin position="29"/>
        <end position="117"/>
    </location>
</feature>
<dbReference type="PaxDb" id="55529-EKX42065"/>
<dbReference type="GeneID" id="17298690"/>
<keyword evidence="8" id="KW-1185">Reference proteome</keyword>
<keyword evidence="2 4" id="KW-0812">Transmembrane</keyword>
<keyword evidence="5" id="KW-0813">Transport</keyword>